<evidence type="ECO:0000313" key="2">
    <source>
        <dbReference type="Proteomes" id="UP001519460"/>
    </source>
</evidence>
<gene>
    <name evidence="1" type="ORF">BaRGS_00029142</name>
</gene>
<proteinExistence type="predicted"/>
<dbReference type="Proteomes" id="UP001519460">
    <property type="component" value="Unassembled WGS sequence"/>
</dbReference>
<sequence length="116" mass="12942">MEDAVIQKMKTNSSVNLKRLSKQYKPDKKTAMLLAPSLVARQTTTGRRLMDPLYFVKVSLLDPPRPCLWLALPGNFPPPFCVAAVTEGEDDTRTVAPLYENSQLRTVVAPELLQEA</sequence>
<protein>
    <submittedName>
        <fullName evidence="1">Uncharacterized protein</fullName>
    </submittedName>
</protein>
<organism evidence="1 2">
    <name type="scientific">Batillaria attramentaria</name>
    <dbReference type="NCBI Taxonomy" id="370345"/>
    <lineage>
        <taxon>Eukaryota</taxon>
        <taxon>Metazoa</taxon>
        <taxon>Spiralia</taxon>
        <taxon>Lophotrochozoa</taxon>
        <taxon>Mollusca</taxon>
        <taxon>Gastropoda</taxon>
        <taxon>Caenogastropoda</taxon>
        <taxon>Sorbeoconcha</taxon>
        <taxon>Cerithioidea</taxon>
        <taxon>Batillariidae</taxon>
        <taxon>Batillaria</taxon>
    </lineage>
</organism>
<dbReference type="EMBL" id="JACVVK020000299">
    <property type="protein sequence ID" value="KAK7479593.1"/>
    <property type="molecule type" value="Genomic_DNA"/>
</dbReference>
<keyword evidence="2" id="KW-1185">Reference proteome</keyword>
<comment type="caution">
    <text evidence="1">The sequence shown here is derived from an EMBL/GenBank/DDBJ whole genome shotgun (WGS) entry which is preliminary data.</text>
</comment>
<evidence type="ECO:0000313" key="1">
    <source>
        <dbReference type="EMBL" id="KAK7479593.1"/>
    </source>
</evidence>
<dbReference type="AlphaFoldDB" id="A0ABD0JYK3"/>
<name>A0ABD0JYK3_9CAEN</name>
<reference evidence="1 2" key="1">
    <citation type="journal article" date="2023" name="Sci. Data">
        <title>Genome assembly of the Korean intertidal mud-creeper Batillaria attramentaria.</title>
        <authorList>
            <person name="Patra A.K."/>
            <person name="Ho P.T."/>
            <person name="Jun S."/>
            <person name="Lee S.J."/>
            <person name="Kim Y."/>
            <person name="Won Y.J."/>
        </authorList>
    </citation>
    <scope>NUCLEOTIDE SEQUENCE [LARGE SCALE GENOMIC DNA]</scope>
    <source>
        <strain evidence="1">Wonlab-2016</strain>
    </source>
</reference>
<accession>A0ABD0JYK3</accession>